<organism evidence="5 6">
    <name type="scientific">Marinactinospora thermotolerans DSM 45154</name>
    <dbReference type="NCBI Taxonomy" id="1122192"/>
    <lineage>
        <taxon>Bacteria</taxon>
        <taxon>Bacillati</taxon>
        <taxon>Actinomycetota</taxon>
        <taxon>Actinomycetes</taxon>
        <taxon>Streptosporangiales</taxon>
        <taxon>Nocardiopsidaceae</taxon>
        <taxon>Marinactinospora</taxon>
    </lineage>
</organism>
<name>A0A1T4K4L2_9ACTN</name>
<dbReference type="InterPro" id="IPR050834">
    <property type="entry name" value="Glycosyltransf_2"/>
</dbReference>
<evidence type="ECO:0000256" key="1">
    <source>
        <dbReference type="ARBA" id="ARBA00006739"/>
    </source>
</evidence>
<dbReference type="InterPro" id="IPR029044">
    <property type="entry name" value="Nucleotide-diphossugar_trans"/>
</dbReference>
<dbReference type="GO" id="GO:0016757">
    <property type="term" value="F:glycosyltransferase activity"/>
    <property type="evidence" value="ECO:0007669"/>
    <property type="project" value="UniProtKB-KW"/>
</dbReference>
<keyword evidence="2" id="KW-0328">Glycosyltransferase</keyword>
<dbReference type="STRING" id="1122192.SAMN02745673_00163"/>
<evidence type="ECO:0000313" key="6">
    <source>
        <dbReference type="Proteomes" id="UP000190637"/>
    </source>
</evidence>
<dbReference type="Pfam" id="PF00535">
    <property type="entry name" value="Glycos_transf_2"/>
    <property type="match status" value="1"/>
</dbReference>
<dbReference type="InterPro" id="IPR001173">
    <property type="entry name" value="Glyco_trans_2-like"/>
</dbReference>
<evidence type="ECO:0000256" key="2">
    <source>
        <dbReference type="ARBA" id="ARBA00022676"/>
    </source>
</evidence>
<keyword evidence="3 5" id="KW-0808">Transferase</keyword>
<dbReference type="AlphaFoldDB" id="A0A1T4K4L2"/>
<sequence>MSNDEAPGTDPPRVTVVVATRDRHAELARTLDELARLDPRSAVIVVDNASSDGTSALVRGEYPWARSIRVRDNLGCAARNIGVELAETPYVAFSDDDSWWAPGALERAADVFDAHPSLGLLAASVVVGEEERPDPINALMAESPLPRRAGTPGPEVLGFLACAAVVRRSAFLEVGGFSRLLFFSGEEALLAQDLAAAGWTSCHVADVRAHHHPSAARPPASWRVRLDLRNRLLSAWLRRPVERATRETARLAHAATTDPDARGALADALRRLPGALRQRRRLPGRVEHALRTLETT</sequence>
<accession>A0A1T4K4L2</accession>
<dbReference type="OrthoDB" id="3226099at2"/>
<reference evidence="5 6" key="1">
    <citation type="submission" date="2017-02" db="EMBL/GenBank/DDBJ databases">
        <authorList>
            <person name="Peterson S.W."/>
        </authorList>
    </citation>
    <scope>NUCLEOTIDE SEQUENCE [LARGE SCALE GENOMIC DNA]</scope>
    <source>
        <strain evidence="5 6">DSM 45154</strain>
    </source>
</reference>
<protein>
    <submittedName>
        <fullName evidence="5">Glycosyltransferase, GT2 family</fullName>
    </submittedName>
</protein>
<evidence type="ECO:0000256" key="3">
    <source>
        <dbReference type="ARBA" id="ARBA00022679"/>
    </source>
</evidence>
<dbReference type="PANTHER" id="PTHR43685">
    <property type="entry name" value="GLYCOSYLTRANSFERASE"/>
    <property type="match status" value="1"/>
</dbReference>
<evidence type="ECO:0000259" key="4">
    <source>
        <dbReference type="Pfam" id="PF00535"/>
    </source>
</evidence>
<gene>
    <name evidence="5" type="ORF">SAMN02745673_00163</name>
</gene>
<dbReference type="EMBL" id="FUWS01000001">
    <property type="protein sequence ID" value="SJZ37378.1"/>
    <property type="molecule type" value="Genomic_DNA"/>
</dbReference>
<dbReference type="SUPFAM" id="SSF53448">
    <property type="entry name" value="Nucleotide-diphospho-sugar transferases"/>
    <property type="match status" value="1"/>
</dbReference>
<dbReference type="PANTHER" id="PTHR43685:SF5">
    <property type="entry name" value="GLYCOSYLTRANSFERASE EPSE-RELATED"/>
    <property type="match status" value="1"/>
</dbReference>
<proteinExistence type="inferred from homology"/>
<dbReference type="RefSeq" id="WP_078759604.1">
    <property type="nucleotide sequence ID" value="NZ_FUWS01000001.1"/>
</dbReference>
<dbReference type="Proteomes" id="UP000190637">
    <property type="component" value="Unassembled WGS sequence"/>
</dbReference>
<dbReference type="Gene3D" id="3.90.550.10">
    <property type="entry name" value="Spore Coat Polysaccharide Biosynthesis Protein SpsA, Chain A"/>
    <property type="match status" value="1"/>
</dbReference>
<feature type="domain" description="Glycosyltransferase 2-like" evidence="4">
    <location>
        <begin position="15"/>
        <end position="173"/>
    </location>
</feature>
<comment type="similarity">
    <text evidence="1">Belongs to the glycosyltransferase 2 family.</text>
</comment>
<keyword evidence="6" id="KW-1185">Reference proteome</keyword>
<evidence type="ECO:0000313" key="5">
    <source>
        <dbReference type="EMBL" id="SJZ37378.1"/>
    </source>
</evidence>